<dbReference type="PANTHER" id="PTHR35039">
    <property type="entry name" value="3-KETO-L-GULONATE-6-PHOSPHATE DECARBOXYLASE SGBH-RELATED"/>
    <property type="match status" value="1"/>
</dbReference>
<evidence type="ECO:0000313" key="5">
    <source>
        <dbReference type="Proteomes" id="UP000543030"/>
    </source>
</evidence>
<keyword evidence="5" id="KW-1185">Reference proteome</keyword>
<dbReference type="GO" id="GO:0004590">
    <property type="term" value="F:orotidine-5'-phosphate decarboxylase activity"/>
    <property type="evidence" value="ECO:0007669"/>
    <property type="project" value="InterPro"/>
</dbReference>
<organism evidence="4 5">
    <name type="scientific">Silvimonas terrae</name>
    <dbReference type="NCBI Taxonomy" id="300266"/>
    <lineage>
        <taxon>Bacteria</taxon>
        <taxon>Pseudomonadati</taxon>
        <taxon>Pseudomonadota</taxon>
        <taxon>Betaproteobacteria</taxon>
        <taxon>Neisseriales</taxon>
        <taxon>Chitinibacteraceae</taxon>
        <taxon>Silvimonas</taxon>
    </lineage>
</organism>
<reference evidence="4 5" key="1">
    <citation type="submission" date="2020-08" db="EMBL/GenBank/DDBJ databases">
        <title>Genomic Encyclopedia of Type Strains, Phase IV (KMG-IV): sequencing the most valuable type-strain genomes for metagenomic binning, comparative biology and taxonomic classification.</title>
        <authorList>
            <person name="Goeker M."/>
        </authorList>
    </citation>
    <scope>NUCLEOTIDE SEQUENCE [LARGE SCALE GENOMIC DNA]</scope>
    <source>
        <strain evidence="4 5">DSM 18233</strain>
    </source>
</reference>
<sequence>MTQPQLQVALDQLALAEALQSLTLLAPHIDIIEAGTLLCCSVGMQAVRTLREAYPQHTLVADLKAADAGETMTRLAMDAGADWTTVICAAPLATIEKAHETAEEYGGEIQIELFGHWTLNDARDWQRIGIRQAIYHRGRDAQAKGQGWSATDLDLLRALADIGIAPSVTGGLDAQDLALFKGIPVRAFIAGRALYGAPEPAAAAQAFRQQIRQYWGQ</sequence>
<dbReference type="Proteomes" id="UP000543030">
    <property type="component" value="Unassembled WGS sequence"/>
</dbReference>
<comment type="caution">
    <text evidence="4">The sequence shown here is derived from an EMBL/GenBank/DDBJ whole genome shotgun (WGS) entry which is preliminary data.</text>
</comment>
<protein>
    <submittedName>
        <fullName evidence="4">3-dehydro-L-gulonate-6-phosphate decarboxylase</fullName>
        <ecNumber evidence="4">4.1.1.85</ecNumber>
    </submittedName>
</protein>
<keyword evidence="2" id="KW-0119">Carbohydrate metabolism</keyword>
<dbReference type="CDD" id="cd04726">
    <property type="entry name" value="KGPDC_HPS"/>
    <property type="match status" value="1"/>
</dbReference>
<dbReference type="SMART" id="SM00934">
    <property type="entry name" value="OMPdecase"/>
    <property type="match status" value="1"/>
</dbReference>
<dbReference type="InterPro" id="IPR011060">
    <property type="entry name" value="RibuloseP-bd_barrel"/>
</dbReference>
<evidence type="ECO:0000256" key="2">
    <source>
        <dbReference type="ARBA" id="ARBA00023277"/>
    </source>
</evidence>
<proteinExistence type="predicted"/>
<dbReference type="SUPFAM" id="SSF51366">
    <property type="entry name" value="Ribulose-phoshate binding barrel"/>
    <property type="match status" value="1"/>
</dbReference>
<accession>A0A840RIN1</accession>
<evidence type="ECO:0000313" key="4">
    <source>
        <dbReference type="EMBL" id="MBB5193559.1"/>
    </source>
</evidence>
<gene>
    <name evidence="4" type="ORF">HNQ50_004317</name>
</gene>
<dbReference type="InterPro" id="IPR041710">
    <property type="entry name" value="HPS/KGPDC"/>
</dbReference>
<keyword evidence="1 4" id="KW-0456">Lyase</keyword>
<dbReference type="GO" id="GO:0033982">
    <property type="term" value="F:3-dehydro-L-gulonate-6-phosphate decarboxylase activity"/>
    <property type="evidence" value="ECO:0007669"/>
    <property type="project" value="UniProtKB-EC"/>
</dbReference>
<dbReference type="NCBIfam" id="NF009831">
    <property type="entry name" value="PRK13305.1"/>
    <property type="match status" value="1"/>
</dbReference>
<dbReference type="PANTHER" id="PTHR35039:SF3">
    <property type="entry name" value="3-KETO-L-GULONATE-6-PHOSPHATE DECARBOXYLASE SGBH-RELATED"/>
    <property type="match status" value="1"/>
</dbReference>
<dbReference type="EC" id="4.1.1.85" evidence="4"/>
<dbReference type="GO" id="GO:0019854">
    <property type="term" value="P:L-ascorbic acid catabolic process"/>
    <property type="evidence" value="ECO:0007669"/>
    <property type="project" value="TreeGrafter"/>
</dbReference>
<dbReference type="Gene3D" id="3.20.20.70">
    <property type="entry name" value="Aldolase class I"/>
    <property type="match status" value="1"/>
</dbReference>
<dbReference type="Pfam" id="PF00215">
    <property type="entry name" value="OMPdecase"/>
    <property type="match status" value="1"/>
</dbReference>
<dbReference type="NCBIfam" id="NF009832">
    <property type="entry name" value="PRK13306.1"/>
    <property type="match status" value="1"/>
</dbReference>
<dbReference type="InterPro" id="IPR013785">
    <property type="entry name" value="Aldolase_TIM"/>
</dbReference>
<name>A0A840RIN1_9NEIS</name>
<dbReference type="EMBL" id="JACHHN010000012">
    <property type="protein sequence ID" value="MBB5193559.1"/>
    <property type="molecule type" value="Genomic_DNA"/>
</dbReference>
<dbReference type="RefSeq" id="WP_184103279.1">
    <property type="nucleotide sequence ID" value="NZ_JACHHN010000012.1"/>
</dbReference>
<feature type="domain" description="Orotidine 5'-phosphate decarboxylase" evidence="3">
    <location>
        <begin position="5"/>
        <end position="207"/>
    </location>
</feature>
<evidence type="ECO:0000256" key="1">
    <source>
        <dbReference type="ARBA" id="ARBA00023239"/>
    </source>
</evidence>
<dbReference type="InterPro" id="IPR001754">
    <property type="entry name" value="OMPdeCOase_dom"/>
</dbReference>
<dbReference type="AlphaFoldDB" id="A0A840RIN1"/>
<dbReference type="GO" id="GO:0006207">
    <property type="term" value="P:'de novo' pyrimidine nucleobase biosynthetic process"/>
    <property type="evidence" value="ECO:0007669"/>
    <property type="project" value="InterPro"/>
</dbReference>
<dbReference type="FunFam" id="3.20.20.70:FF:000022">
    <property type="entry name" value="3-keto-L-gulonate-6-phosphate decarboxylase UlaD"/>
    <property type="match status" value="1"/>
</dbReference>
<evidence type="ECO:0000259" key="3">
    <source>
        <dbReference type="SMART" id="SM00934"/>
    </source>
</evidence>